<dbReference type="Proteomes" id="UP000799291">
    <property type="component" value="Unassembled WGS sequence"/>
</dbReference>
<reference evidence="1" key="1">
    <citation type="journal article" date="2020" name="Stud. Mycol.">
        <title>101 Dothideomycetes genomes: a test case for predicting lifestyles and emergence of pathogens.</title>
        <authorList>
            <person name="Haridas S."/>
            <person name="Albert R."/>
            <person name="Binder M."/>
            <person name="Bloem J."/>
            <person name="Labutti K."/>
            <person name="Salamov A."/>
            <person name="Andreopoulos B."/>
            <person name="Baker S."/>
            <person name="Barry K."/>
            <person name="Bills G."/>
            <person name="Bluhm B."/>
            <person name="Cannon C."/>
            <person name="Castanera R."/>
            <person name="Culley D."/>
            <person name="Daum C."/>
            <person name="Ezra D."/>
            <person name="Gonzalez J."/>
            <person name="Henrissat B."/>
            <person name="Kuo A."/>
            <person name="Liang C."/>
            <person name="Lipzen A."/>
            <person name="Lutzoni F."/>
            <person name="Magnuson J."/>
            <person name="Mondo S."/>
            <person name="Nolan M."/>
            <person name="Ohm R."/>
            <person name="Pangilinan J."/>
            <person name="Park H.-J."/>
            <person name="Ramirez L."/>
            <person name="Alfaro M."/>
            <person name="Sun H."/>
            <person name="Tritt A."/>
            <person name="Yoshinaga Y."/>
            <person name="Zwiers L.-H."/>
            <person name="Turgeon B."/>
            <person name="Goodwin S."/>
            <person name="Spatafora J."/>
            <person name="Crous P."/>
            <person name="Grigoriev I."/>
        </authorList>
    </citation>
    <scope>NUCLEOTIDE SEQUENCE</scope>
    <source>
        <strain evidence="1">CBS 122367</strain>
    </source>
</reference>
<organism evidence="1 2">
    <name type="scientific">Lentithecium fluviatile CBS 122367</name>
    <dbReference type="NCBI Taxonomy" id="1168545"/>
    <lineage>
        <taxon>Eukaryota</taxon>
        <taxon>Fungi</taxon>
        <taxon>Dikarya</taxon>
        <taxon>Ascomycota</taxon>
        <taxon>Pezizomycotina</taxon>
        <taxon>Dothideomycetes</taxon>
        <taxon>Pleosporomycetidae</taxon>
        <taxon>Pleosporales</taxon>
        <taxon>Massarineae</taxon>
        <taxon>Lentitheciaceae</taxon>
        <taxon>Lentithecium</taxon>
    </lineage>
</organism>
<accession>A0A6G1JML2</accession>
<protein>
    <submittedName>
        <fullName evidence="1">Uncharacterized protein</fullName>
    </submittedName>
</protein>
<proteinExistence type="predicted"/>
<name>A0A6G1JML2_9PLEO</name>
<dbReference type="AlphaFoldDB" id="A0A6G1JML2"/>
<gene>
    <name evidence="1" type="ORF">K458DRAFT_411137</name>
</gene>
<evidence type="ECO:0000313" key="1">
    <source>
        <dbReference type="EMBL" id="KAF2691393.1"/>
    </source>
</evidence>
<keyword evidence="2" id="KW-1185">Reference proteome</keyword>
<dbReference type="EMBL" id="MU005569">
    <property type="protein sequence ID" value="KAF2691393.1"/>
    <property type="molecule type" value="Genomic_DNA"/>
</dbReference>
<evidence type="ECO:0000313" key="2">
    <source>
        <dbReference type="Proteomes" id="UP000799291"/>
    </source>
</evidence>
<sequence>MPPPLIPILPGIKAHEHGGGVRGPSADLLFTVTQNPLTSRNPSLRLLSRPLHYSMPISQSTRYISKPPNPPS</sequence>